<dbReference type="Proteomes" id="UP000294412">
    <property type="component" value="Chromosome"/>
</dbReference>
<evidence type="ECO:0000256" key="3">
    <source>
        <dbReference type="ARBA" id="ARBA00023274"/>
    </source>
</evidence>
<evidence type="ECO:0000313" key="7">
    <source>
        <dbReference type="EMBL" id="VFP79594.1"/>
    </source>
</evidence>
<organism evidence="7 8">
    <name type="scientific">Candidatus Erwinia haradaeae</name>
    <dbReference type="NCBI Taxonomy" id="1922217"/>
    <lineage>
        <taxon>Bacteria</taxon>
        <taxon>Pseudomonadati</taxon>
        <taxon>Pseudomonadota</taxon>
        <taxon>Gammaproteobacteria</taxon>
        <taxon>Enterobacterales</taxon>
        <taxon>Erwiniaceae</taxon>
        <taxon>Erwinia</taxon>
    </lineage>
</organism>
<dbReference type="InterPro" id="IPR014721">
    <property type="entry name" value="Ribsml_uS5_D2-typ_fold_subgr"/>
</dbReference>
<keyword evidence="2 5" id="KW-0689">Ribosomal protein</keyword>
<dbReference type="FunFam" id="3.30.230.10:FF:000001">
    <property type="entry name" value="30S ribosomal protein S9"/>
    <property type="match status" value="1"/>
</dbReference>
<dbReference type="NCBIfam" id="NF001099">
    <property type="entry name" value="PRK00132.1"/>
    <property type="match status" value="1"/>
</dbReference>
<name>A0A451D1W4_9GAMM</name>
<dbReference type="InterPro" id="IPR020568">
    <property type="entry name" value="Ribosomal_Su5_D2-typ_SF"/>
</dbReference>
<keyword evidence="3 5" id="KW-0687">Ribonucleoprotein</keyword>
<comment type="similarity">
    <text evidence="1 5 6">Belongs to the universal ribosomal protein uS9 family.</text>
</comment>
<dbReference type="AlphaFoldDB" id="A0A451D1W4"/>
<dbReference type="HAMAP" id="MF_00532_B">
    <property type="entry name" value="Ribosomal_uS9_B"/>
    <property type="match status" value="1"/>
</dbReference>
<dbReference type="PANTHER" id="PTHR21569:SF1">
    <property type="entry name" value="SMALL RIBOSOMAL SUBUNIT PROTEIN US9M"/>
    <property type="match status" value="1"/>
</dbReference>
<dbReference type="InterPro" id="IPR000754">
    <property type="entry name" value="Ribosomal_uS9"/>
</dbReference>
<dbReference type="EMBL" id="LR217703">
    <property type="protein sequence ID" value="VFP79594.1"/>
    <property type="molecule type" value="Genomic_DNA"/>
</dbReference>
<dbReference type="RefSeq" id="WP_157993384.1">
    <property type="nucleotide sequence ID" value="NZ_LR217703.1"/>
</dbReference>
<dbReference type="GO" id="GO:0003723">
    <property type="term" value="F:RNA binding"/>
    <property type="evidence" value="ECO:0007669"/>
    <property type="project" value="TreeGrafter"/>
</dbReference>
<evidence type="ECO:0000256" key="1">
    <source>
        <dbReference type="ARBA" id="ARBA00005251"/>
    </source>
</evidence>
<gene>
    <name evidence="5 7" type="primary">rpsI</name>
    <name evidence="7" type="ORF">ERCICUMA2628_143</name>
</gene>
<dbReference type="InterPro" id="IPR023035">
    <property type="entry name" value="Ribosomal_uS9_bac/plastid"/>
</dbReference>
<dbReference type="GO" id="GO:0022627">
    <property type="term" value="C:cytosolic small ribosomal subunit"/>
    <property type="evidence" value="ECO:0007669"/>
    <property type="project" value="TreeGrafter"/>
</dbReference>
<accession>A0A451D1W4</accession>
<reference evidence="7 8" key="1">
    <citation type="submission" date="2019-02" db="EMBL/GenBank/DDBJ databases">
        <authorList>
            <person name="Manzano-Marin A."/>
            <person name="Manzano-Marin A."/>
        </authorList>
    </citation>
    <scope>NUCLEOTIDE SEQUENCE [LARGE SCALE GENOMIC DNA]</scope>
    <source>
        <strain evidence="7 8">ErCicuneomaculata</strain>
    </source>
</reference>
<dbReference type="Pfam" id="PF00380">
    <property type="entry name" value="Ribosomal_S9"/>
    <property type="match status" value="1"/>
</dbReference>
<dbReference type="InterPro" id="IPR020574">
    <property type="entry name" value="Ribosomal_uS9_CS"/>
</dbReference>
<evidence type="ECO:0000313" key="8">
    <source>
        <dbReference type="Proteomes" id="UP000294412"/>
    </source>
</evidence>
<evidence type="ECO:0000256" key="4">
    <source>
        <dbReference type="ARBA" id="ARBA00035259"/>
    </source>
</evidence>
<dbReference type="SUPFAM" id="SSF54211">
    <property type="entry name" value="Ribosomal protein S5 domain 2-like"/>
    <property type="match status" value="1"/>
</dbReference>
<dbReference type="GO" id="GO:0006412">
    <property type="term" value="P:translation"/>
    <property type="evidence" value="ECO:0007669"/>
    <property type="project" value="UniProtKB-UniRule"/>
</dbReference>
<evidence type="ECO:0000256" key="5">
    <source>
        <dbReference type="HAMAP-Rule" id="MF_00532"/>
    </source>
</evidence>
<dbReference type="PROSITE" id="PS00360">
    <property type="entry name" value="RIBOSOMAL_S9"/>
    <property type="match status" value="1"/>
</dbReference>
<dbReference type="OrthoDB" id="9803965at2"/>
<evidence type="ECO:0000256" key="2">
    <source>
        <dbReference type="ARBA" id="ARBA00022980"/>
    </source>
</evidence>
<dbReference type="Gene3D" id="3.30.230.10">
    <property type="match status" value="1"/>
</dbReference>
<protein>
    <recommendedName>
        <fullName evidence="4 5">Small ribosomal subunit protein uS9</fullName>
    </recommendedName>
</protein>
<evidence type="ECO:0000256" key="6">
    <source>
        <dbReference type="RuleBase" id="RU003815"/>
    </source>
</evidence>
<dbReference type="GO" id="GO:0003735">
    <property type="term" value="F:structural constituent of ribosome"/>
    <property type="evidence" value="ECO:0007669"/>
    <property type="project" value="InterPro"/>
</dbReference>
<proteinExistence type="inferred from homology"/>
<dbReference type="PANTHER" id="PTHR21569">
    <property type="entry name" value="RIBOSOMAL PROTEIN S9"/>
    <property type="match status" value="1"/>
</dbReference>
<sequence length="130" mass="14780">MVEKTNYGTGRRKSASARVFLKTGSGRITINQRSLTEYFSRKTACMVVCQPLKLLDMINRFDLYITVKGGGISGQAGAIRHGITRALIEKDESLRSELRKAGFVTRDARQVERKKVGFRKARRRPQFSKR</sequence>